<dbReference type="EMBL" id="OC317603">
    <property type="protein sequence ID" value="CAD7397930.1"/>
    <property type="molecule type" value="Genomic_DNA"/>
</dbReference>
<evidence type="ECO:0000256" key="1">
    <source>
        <dbReference type="SAM" id="SignalP"/>
    </source>
</evidence>
<gene>
    <name evidence="2" type="ORF">TCEB3V08_LOCUS4266</name>
</gene>
<organism evidence="2">
    <name type="scientific">Timema cristinae</name>
    <name type="common">Walking stick</name>
    <dbReference type="NCBI Taxonomy" id="61476"/>
    <lineage>
        <taxon>Eukaryota</taxon>
        <taxon>Metazoa</taxon>
        <taxon>Ecdysozoa</taxon>
        <taxon>Arthropoda</taxon>
        <taxon>Hexapoda</taxon>
        <taxon>Insecta</taxon>
        <taxon>Pterygota</taxon>
        <taxon>Neoptera</taxon>
        <taxon>Polyneoptera</taxon>
        <taxon>Phasmatodea</taxon>
        <taxon>Timematodea</taxon>
        <taxon>Timematoidea</taxon>
        <taxon>Timematidae</taxon>
        <taxon>Timema</taxon>
    </lineage>
</organism>
<evidence type="ECO:0000313" key="2">
    <source>
        <dbReference type="EMBL" id="CAD7397930.1"/>
    </source>
</evidence>
<sequence>MAARIPRIPLTRILSVVPLLMHALAQVASTTRAPPPYPTHCLIKVLWRGEKARNPSSREWAMSHYEFRRWGMKPDKVTSTLRQHESRRELRECFSCWHYDGSTHDTQHATRSGNVPCDVPTY</sequence>
<name>A0A7R9CM89_TIMCR</name>
<evidence type="ECO:0008006" key="3">
    <source>
        <dbReference type="Google" id="ProtNLM"/>
    </source>
</evidence>
<feature type="signal peptide" evidence="1">
    <location>
        <begin position="1"/>
        <end position="25"/>
    </location>
</feature>
<keyword evidence="1" id="KW-0732">Signal</keyword>
<reference evidence="2" key="1">
    <citation type="submission" date="2020-11" db="EMBL/GenBank/DDBJ databases">
        <authorList>
            <person name="Tran Van P."/>
        </authorList>
    </citation>
    <scope>NUCLEOTIDE SEQUENCE</scope>
</reference>
<proteinExistence type="predicted"/>
<protein>
    <recommendedName>
        <fullName evidence="3">Secreted protein</fullName>
    </recommendedName>
</protein>
<feature type="chain" id="PRO_5031191990" description="Secreted protein" evidence="1">
    <location>
        <begin position="26"/>
        <end position="122"/>
    </location>
</feature>
<dbReference type="AlphaFoldDB" id="A0A7R9CM89"/>
<accession>A0A7R9CM89</accession>